<proteinExistence type="predicted"/>
<sequence>MRDLLATLASVVRPQATSKLTVPQLLDQAAIHVRQMHARIEELKLRKEQAKGYGNFSRDSHRTGNSSKLPVLDIRSSNYTVEVNLICGLNENFMLHEVIHVLQEEGAEALCVRIGINTLRIHERLKELLYTDSFGFASTLSSYTDTQKGKGSEGTYQNWWPEYSNRGPEGTYRN</sequence>
<protein>
    <recommendedName>
        <fullName evidence="3">BHLH domain-containing protein</fullName>
    </recommendedName>
</protein>
<dbReference type="EMBL" id="JAAGAX010000017">
    <property type="protein sequence ID" value="KAF2286639.1"/>
    <property type="molecule type" value="Genomic_DNA"/>
</dbReference>
<evidence type="ECO:0008006" key="3">
    <source>
        <dbReference type="Google" id="ProtNLM"/>
    </source>
</evidence>
<dbReference type="PANTHER" id="PTHR13935:SF118">
    <property type="entry name" value="BHLH DOMAIN-CONTAINING PROTEIN"/>
    <property type="match status" value="1"/>
</dbReference>
<accession>A0A6A6KGI5</accession>
<dbReference type="GO" id="GO:0000977">
    <property type="term" value="F:RNA polymerase II transcription regulatory region sequence-specific DNA binding"/>
    <property type="evidence" value="ECO:0007669"/>
    <property type="project" value="TreeGrafter"/>
</dbReference>
<dbReference type="InterPro" id="IPR015660">
    <property type="entry name" value="MASH1/Ascl1a-like"/>
</dbReference>
<gene>
    <name evidence="1" type="ORF">GH714_023114</name>
</gene>
<evidence type="ECO:0000313" key="1">
    <source>
        <dbReference type="EMBL" id="KAF2286639.1"/>
    </source>
</evidence>
<dbReference type="GO" id="GO:0090575">
    <property type="term" value="C:RNA polymerase II transcription regulator complex"/>
    <property type="evidence" value="ECO:0007669"/>
    <property type="project" value="TreeGrafter"/>
</dbReference>
<dbReference type="AlphaFoldDB" id="A0A6A6KGI5"/>
<reference evidence="1 2" key="1">
    <citation type="journal article" date="2020" name="Mol. Plant">
        <title>The Chromosome-Based Rubber Tree Genome Provides New Insights into Spurge Genome Evolution and Rubber Biosynthesis.</title>
        <authorList>
            <person name="Liu J."/>
            <person name="Shi C."/>
            <person name="Shi C.C."/>
            <person name="Li W."/>
            <person name="Zhang Q.J."/>
            <person name="Zhang Y."/>
            <person name="Li K."/>
            <person name="Lu H.F."/>
            <person name="Shi C."/>
            <person name="Zhu S.T."/>
            <person name="Xiao Z.Y."/>
            <person name="Nan H."/>
            <person name="Yue Y."/>
            <person name="Zhu X.G."/>
            <person name="Wu Y."/>
            <person name="Hong X.N."/>
            <person name="Fan G.Y."/>
            <person name="Tong Y."/>
            <person name="Zhang D."/>
            <person name="Mao C.L."/>
            <person name="Liu Y.L."/>
            <person name="Hao S.J."/>
            <person name="Liu W.Q."/>
            <person name="Lv M.Q."/>
            <person name="Zhang H.B."/>
            <person name="Liu Y."/>
            <person name="Hu-Tang G.R."/>
            <person name="Wang J.P."/>
            <person name="Wang J.H."/>
            <person name="Sun Y.H."/>
            <person name="Ni S.B."/>
            <person name="Chen W.B."/>
            <person name="Zhang X.C."/>
            <person name="Jiao Y.N."/>
            <person name="Eichler E.E."/>
            <person name="Li G.H."/>
            <person name="Liu X."/>
            <person name="Gao L.Z."/>
        </authorList>
    </citation>
    <scope>NUCLEOTIDE SEQUENCE [LARGE SCALE GENOMIC DNA]</scope>
    <source>
        <strain evidence="2">cv. GT1</strain>
        <tissue evidence="1">Leaf</tissue>
    </source>
</reference>
<comment type="caution">
    <text evidence="1">The sequence shown here is derived from an EMBL/GenBank/DDBJ whole genome shotgun (WGS) entry which is preliminary data.</text>
</comment>
<dbReference type="PANTHER" id="PTHR13935">
    <property type="entry name" value="ACHAETE-SCUTE TRANSCRIPTION FACTOR-RELATED"/>
    <property type="match status" value="1"/>
</dbReference>
<organism evidence="1 2">
    <name type="scientific">Hevea brasiliensis</name>
    <name type="common">Para rubber tree</name>
    <name type="synonym">Siphonia brasiliensis</name>
    <dbReference type="NCBI Taxonomy" id="3981"/>
    <lineage>
        <taxon>Eukaryota</taxon>
        <taxon>Viridiplantae</taxon>
        <taxon>Streptophyta</taxon>
        <taxon>Embryophyta</taxon>
        <taxon>Tracheophyta</taxon>
        <taxon>Spermatophyta</taxon>
        <taxon>Magnoliopsida</taxon>
        <taxon>eudicotyledons</taxon>
        <taxon>Gunneridae</taxon>
        <taxon>Pentapetalae</taxon>
        <taxon>rosids</taxon>
        <taxon>fabids</taxon>
        <taxon>Malpighiales</taxon>
        <taxon>Euphorbiaceae</taxon>
        <taxon>Crotonoideae</taxon>
        <taxon>Micrandreae</taxon>
        <taxon>Hevea</taxon>
    </lineage>
</organism>
<name>A0A6A6KGI5_HEVBR</name>
<evidence type="ECO:0000313" key="2">
    <source>
        <dbReference type="Proteomes" id="UP000467840"/>
    </source>
</evidence>
<keyword evidence="2" id="KW-1185">Reference proteome</keyword>
<dbReference type="GO" id="GO:0000981">
    <property type="term" value="F:DNA-binding transcription factor activity, RNA polymerase II-specific"/>
    <property type="evidence" value="ECO:0007669"/>
    <property type="project" value="TreeGrafter"/>
</dbReference>
<dbReference type="Proteomes" id="UP000467840">
    <property type="component" value="Chromosome 3"/>
</dbReference>